<accession>A0ABT9VQM5</accession>
<keyword evidence="4 6" id="KW-1133">Transmembrane helix</keyword>
<evidence type="ECO:0000313" key="7">
    <source>
        <dbReference type="EMBL" id="MDQ0162975.1"/>
    </source>
</evidence>
<evidence type="ECO:0000256" key="4">
    <source>
        <dbReference type="ARBA" id="ARBA00022989"/>
    </source>
</evidence>
<name>A0ABT9VQM5_9BACI</name>
<keyword evidence="3 6" id="KW-0812">Transmembrane</keyword>
<evidence type="ECO:0000256" key="1">
    <source>
        <dbReference type="ARBA" id="ARBA00004236"/>
    </source>
</evidence>
<dbReference type="PANTHER" id="PTHR35791">
    <property type="entry name" value="UPF0754 MEMBRANE PROTEIN YHEB"/>
    <property type="match status" value="1"/>
</dbReference>
<gene>
    <name evidence="7" type="ORF">J2S06_002052</name>
</gene>
<comment type="subcellular location">
    <subcellularLocation>
        <location evidence="1">Cell membrane</location>
    </subcellularLocation>
</comment>
<keyword evidence="5 6" id="KW-0472">Membrane</keyword>
<comment type="caution">
    <text evidence="7">The sequence shown here is derived from an EMBL/GenBank/DDBJ whole genome shotgun (WGS) entry which is preliminary data.</text>
</comment>
<reference evidence="7 8" key="1">
    <citation type="submission" date="2023-07" db="EMBL/GenBank/DDBJ databases">
        <title>Genomic Encyclopedia of Type Strains, Phase IV (KMG-IV): sequencing the most valuable type-strain genomes for metagenomic binning, comparative biology and taxonomic classification.</title>
        <authorList>
            <person name="Goeker M."/>
        </authorList>
    </citation>
    <scope>NUCLEOTIDE SEQUENCE [LARGE SCALE GENOMIC DNA]</scope>
    <source>
        <strain evidence="7 8">DSM 19092</strain>
    </source>
</reference>
<protein>
    <submittedName>
        <fullName evidence="7">Uncharacterized membrane protein YheB (UPF0754 family)</fullName>
    </submittedName>
</protein>
<organism evidence="7 8">
    <name type="scientific">Aeribacillus alveayuensis</name>
    <dbReference type="NCBI Taxonomy" id="279215"/>
    <lineage>
        <taxon>Bacteria</taxon>
        <taxon>Bacillati</taxon>
        <taxon>Bacillota</taxon>
        <taxon>Bacilli</taxon>
        <taxon>Bacillales</taxon>
        <taxon>Bacillaceae</taxon>
        <taxon>Aeribacillus</taxon>
    </lineage>
</organism>
<dbReference type="InterPro" id="IPR007383">
    <property type="entry name" value="DUF445"/>
</dbReference>
<dbReference type="Proteomes" id="UP001225646">
    <property type="component" value="Unassembled WGS sequence"/>
</dbReference>
<evidence type="ECO:0000256" key="6">
    <source>
        <dbReference type="SAM" id="Phobius"/>
    </source>
</evidence>
<evidence type="ECO:0000256" key="2">
    <source>
        <dbReference type="ARBA" id="ARBA00008053"/>
    </source>
</evidence>
<dbReference type="Pfam" id="PF04286">
    <property type="entry name" value="DUF445"/>
    <property type="match status" value="1"/>
</dbReference>
<feature type="transmembrane region" description="Helical" evidence="6">
    <location>
        <begin position="353"/>
        <end position="374"/>
    </location>
</feature>
<keyword evidence="8" id="KW-1185">Reference proteome</keyword>
<proteinExistence type="inferred from homology"/>
<dbReference type="InterPro" id="IPR016991">
    <property type="entry name" value="UCP032178"/>
</dbReference>
<sequence length="375" mass="43636">MKAFIIICMMMIIGAIIGGVTNSLAIKMLFRPYKPIYIFGKRMPFTPGLIPKRRQELAVQLGKMVVDHLLTPEGIKKRFENPTFQSKMVSLLNKELTSLFNREETVEEFLKKFGIEKADRKTTEQIEKMIKEKLTQLFTSDKTLKELLNEEWDEKVRGFIPNVAKFISEKGAAYFESDEGKKRLKTMINDFLMRRGMLGNMIQMFLGNTNIEDKIQPEITKFFEHHGTVQLLINIMEKEWDQLCNRPVQDITKNWNKVEISASISKRVVQEMQIEQWFNRKISDLLSPFKTTIIEKVVPKIVEMINQFIRQKISSVMQVMNIDQIVTEQVESFSVERLEEMVLSISRREFKMITYLGALLGGLIGFVQAMIVLIM</sequence>
<comment type="similarity">
    <text evidence="2">Belongs to the UPF0754 family.</text>
</comment>
<evidence type="ECO:0000256" key="3">
    <source>
        <dbReference type="ARBA" id="ARBA00022692"/>
    </source>
</evidence>
<dbReference type="PANTHER" id="PTHR35791:SF1">
    <property type="entry name" value="UPF0754 MEMBRANE PROTEIN YHEB"/>
    <property type="match status" value="1"/>
</dbReference>
<evidence type="ECO:0000256" key="5">
    <source>
        <dbReference type="ARBA" id="ARBA00023136"/>
    </source>
</evidence>
<dbReference type="RefSeq" id="WP_419152212.1">
    <property type="nucleotide sequence ID" value="NZ_JAUSTR010000008.1"/>
</dbReference>
<feature type="transmembrane region" description="Helical" evidence="6">
    <location>
        <begin position="6"/>
        <end position="26"/>
    </location>
</feature>
<evidence type="ECO:0000313" key="8">
    <source>
        <dbReference type="Proteomes" id="UP001225646"/>
    </source>
</evidence>
<dbReference type="PIRSF" id="PIRSF032178">
    <property type="entry name" value="UCP032178"/>
    <property type="match status" value="1"/>
</dbReference>
<dbReference type="EMBL" id="JAUSTR010000008">
    <property type="protein sequence ID" value="MDQ0162975.1"/>
    <property type="molecule type" value="Genomic_DNA"/>
</dbReference>